<dbReference type="GO" id="GO:0004519">
    <property type="term" value="F:endonuclease activity"/>
    <property type="evidence" value="ECO:0007669"/>
    <property type="project" value="UniProtKB-KW"/>
</dbReference>
<dbReference type="Pfam" id="PF15515">
    <property type="entry name" value="MvaI_BcnI"/>
    <property type="match status" value="1"/>
</dbReference>
<accession>A0ABU8H7W5</accession>
<keyword evidence="2" id="KW-0378">Hydrolase</keyword>
<organism evidence="2 3">
    <name type="scientific">Sphingomonas kyungheensis</name>
    <dbReference type="NCBI Taxonomy" id="1069987"/>
    <lineage>
        <taxon>Bacteria</taxon>
        <taxon>Pseudomonadati</taxon>
        <taxon>Pseudomonadota</taxon>
        <taxon>Alphaproteobacteria</taxon>
        <taxon>Sphingomonadales</taxon>
        <taxon>Sphingomonadaceae</taxon>
        <taxon>Sphingomonas</taxon>
    </lineage>
</organism>
<proteinExistence type="predicted"/>
<reference evidence="2 3" key="1">
    <citation type="journal article" date="2013" name="Int. J. Syst. Evol. Microbiol.">
        <title>Sphingomonas kyungheensis sp. nov., a bacterium with ginsenoside-converting activity isolated from soil of a ginseng field.</title>
        <authorList>
            <person name="Son H.M."/>
            <person name="Yang J.E."/>
            <person name="Park Y."/>
            <person name="Han C.K."/>
            <person name="Kim S.G."/>
            <person name="Kook M."/>
            <person name="Yi T.H."/>
        </authorList>
    </citation>
    <scope>NUCLEOTIDE SEQUENCE [LARGE SCALE GENOMIC DNA]</scope>
    <source>
        <strain evidence="2 3">LMG 26582</strain>
    </source>
</reference>
<dbReference type="InterPro" id="IPR043004">
    <property type="entry name" value="MvaI_BcnI_cat"/>
</dbReference>
<name>A0ABU8H7W5_9SPHN</name>
<evidence type="ECO:0000313" key="2">
    <source>
        <dbReference type="EMBL" id="MEI5689103.1"/>
    </source>
</evidence>
<evidence type="ECO:0000313" key="3">
    <source>
        <dbReference type="Proteomes" id="UP001367771"/>
    </source>
</evidence>
<feature type="domain" description="MvaI/BcnI restriction endonuclease" evidence="1">
    <location>
        <begin position="188"/>
        <end position="439"/>
    </location>
</feature>
<dbReference type="EMBL" id="JBBBDM010000021">
    <property type="protein sequence ID" value="MEI5689103.1"/>
    <property type="molecule type" value="Genomic_DNA"/>
</dbReference>
<dbReference type="Gene3D" id="3.40.210.20">
    <property type="entry name" value="MvaI/BcnI restriction endonuclease, catalytic domain"/>
    <property type="match status" value="1"/>
</dbReference>
<sequence>MADLLSYLPGITLDQLRAGMIANGVRQLLVKELAPNDNSKNQPYLGGNFEALSILPAGELRAERTDKGVEILKAPLPFGWLQEDGRVEPAPGAQLILYPQYPEVRMSGFLKGSRNAPSSVMTIRDLGRLLFFGITDDRRIIAWASGPDTELAREYRELEGLEPIGVFLKVPLRPQQENRTSREILLATLAAIHAKDWIGSYALRADGSHAPCQAPQCVGYTLEAELGVARNGYAEPDFMGWEVKAGQVDDYCRVPASKVITLMTPEPTGGHYRSNGVESFIRTFGYADKLGREDRLNFGGIFREGQHHAGTDLTLRLFGYDSLSGKITDAEGSLALVRGEDIIAASWSFTALAGLWNRKHAQAVYVPAERRKAPELAYRYGGTVRLGEGTDFLRLLKAVAQGAVYYDPGIKLEGASGPRPDIKRRSQFRIKSSDLSSLYRRMEPVGVSDG</sequence>
<protein>
    <submittedName>
        <fullName evidence="2">MvaI/BcnI family restriction endonuclease</fullName>
    </submittedName>
</protein>
<gene>
    <name evidence="2" type="ORF">V8201_18580</name>
</gene>
<keyword evidence="2" id="KW-0255">Endonuclease</keyword>
<evidence type="ECO:0000259" key="1">
    <source>
        <dbReference type="Pfam" id="PF15515"/>
    </source>
</evidence>
<keyword evidence="3" id="KW-1185">Reference proteome</keyword>
<keyword evidence="2" id="KW-0540">Nuclease</keyword>
<dbReference type="Proteomes" id="UP001367771">
    <property type="component" value="Unassembled WGS sequence"/>
</dbReference>
<comment type="caution">
    <text evidence="2">The sequence shown here is derived from an EMBL/GenBank/DDBJ whole genome shotgun (WGS) entry which is preliminary data.</text>
</comment>
<dbReference type="RefSeq" id="WP_336546236.1">
    <property type="nucleotide sequence ID" value="NZ_JBBBDM010000021.1"/>
</dbReference>
<dbReference type="InterPro" id="IPR029127">
    <property type="entry name" value="MvaI_BcnI"/>
</dbReference>